<evidence type="ECO:0000313" key="3">
    <source>
        <dbReference type="Proteomes" id="UP000218744"/>
    </source>
</evidence>
<gene>
    <name evidence="2" type="ORF">RU90_GL001053</name>
</gene>
<organism evidence="2 3">
    <name type="scientific">Lactococcus lactis subsp. hordniae</name>
    <dbReference type="NCBI Taxonomy" id="203404"/>
    <lineage>
        <taxon>Bacteria</taxon>
        <taxon>Bacillati</taxon>
        <taxon>Bacillota</taxon>
        <taxon>Bacilli</taxon>
        <taxon>Lactobacillales</taxon>
        <taxon>Streptococcaceae</taxon>
        <taxon>Lactococcus</taxon>
    </lineage>
</organism>
<accession>A0A2A5SC22</accession>
<dbReference type="EMBL" id="JXKA01000021">
    <property type="protein sequence ID" value="PCS11023.1"/>
    <property type="molecule type" value="Genomic_DNA"/>
</dbReference>
<protein>
    <submittedName>
        <fullName evidence="2">Uncharacterized protein</fullName>
    </submittedName>
</protein>
<feature type="transmembrane region" description="Helical" evidence="1">
    <location>
        <begin position="16"/>
        <end position="39"/>
    </location>
</feature>
<evidence type="ECO:0000256" key="1">
    <source>
        <dbReference type="SAM" id="Phobius"/>
    </source>
</evidence>
<evidence type="ECO:0000313" key="2">
    <source>
        <dbReference type="EMBL" id="PCS11023.1"/>
    </source>
</evidence>
<sequence length="53" mass="5848">MLLFEGLKTFSKASRWGTLVLVILVPIEALVPTGIIFYIQKVTTELAKGSVVR</sequence>
<dbReference type="AlphaFoldDB" id="A0A2A5SC22"/>
<proteinExistence type="predicted"/>
<comment type="caution">
    <text evidence="2">The sequence shown here is derived from an EMBL/GenBank/DDBJ whole genome shotgun (WGS) entry which is preliminary data.</text>
</comment>
<dbReference type="Proteomes" id="UP000218744">
    <property type="component" value="Unassembled WGS sequence"/>
</dbReference>
<keyword evidence="1" id="KW-0812">Transmembrane</keyword>
<reference evidence="2 3" key="1">
    <citation type="submission" date="2014-12" db="EMBL/GenBank/DDBJ databases">
        <title>Draft genome sequences of 10 type strains of Lactococcus.</title>
        <authorList>
            <person name="Sun Z."/>
            <person name="Zhong Z."/>
            <person name="Liu W."/>
            <person name="Zhang W."/>
            <person name="Zhang H."/>
        </authorList>
    </citation>
    <scope>NUCLEOTIDE SEQUENCE [LARGE SCALE GENOMIC DNA]</scope>
    <source>
        <strain evidence="2 3">DSM 20450</strain>
    </source>
</reference>
<name>A0A2A5SC22_LACLH</name>
<keyword evidence="1" id="KW-1133">Transmembrane helix</keyword>
<keyword evidence="1" id="KW-0472">Membrane</keyword>